<feature type="region of interest" description="Disordered" evidence="14">
    <location>
        <begin position="606"/>
        <end position="668"/>
    </location>
</feature>
<feature type="compositionally biased region" description="Low complexity" evidence="14">
    <location>
        <begin position="628"/>
        <end position="640"/>
    </location>
</feature>
<dbReference type="GO" id="GO:0051295">
    <property type="term" value="P:establishment of meiotic spindle localization"/>
    <property type="evidence" value="ECO:0007669"/>
    <property type="project" value="TreeGrafter"/>
</dbReference>
<evidence type="ECO:0000256" key="2">
    <source>
        <dbReference type="ARBA" id="ARBA00004245"/>
    </source>
</evidence>
<name>A0A8C1EKL2_CYPCA</name>
<dbReference type="InterPro" id="IPR011019">
    <property type="entry name" value="KIND_dom"/>
</dbReference>
<dbReference type="GO" id="GO:0045010">
    <property type="term" value="P:actin nucleation"/>
    <property type="evidence" value="ECO:0007669"/>
    <property type="project" value="InterPro"/>
</dbReference>
<evidence type="ECO:0000256" key="8">
    <source>
        <dbReference type="ARBA" id="ARBA00022737"/>
    </source>
</evidence>
<dbReference type="CDD" id="cd22078">
    <property type="entry name" value="WH2_Spire1_r2-like"/>
    <property type="match status" value="1"/>
</dbReference>
<dbReference type="CDD" id="cd22080">
    <property type="entry name" value="WH2_Spire1_r4"/>
    <property type="match status" value="1"/>
</dbReference>
<evidence type="ECO:0000256" key="11">
    <source>
        <dbReference type="ARBA" id="ARBA00023203"/>
    </source>
</evidence>
<feature type="region of interest" description="Disordered" evidence="14">
    <location>
        <begin position="402"/>
        <end position="497"/>
    </location>
</feature>
<dbReference type="GO" id="GO:0005886">
    <property type="term" value="C:plasma membrane"/>
    <property type="evidence" value="ECO:0007669"/>
    <property type="project" value="UniProtKB-SubCell"/>
</dbReference>
<dbReference type="GO" id="GO:0008017">
    <property type="term" value="F:microtubule binding"/>
    <property type="evidence" value="ECO:0007669"/>
    <property type="project" value="TreeGrafter"/>
</dbReference>
<dbReference type="GO" id="GO:0070649">
    <property type="term" value="P:formin-nucleated actin cable assembly"/>
    <property type="evidence" value="ECO:0007669"/>
    <property type="project" value="UniProtKB-ARBA"/>
</dbReference>
<dbReference type="GO" id="GO:0040038">
    <property type="term" value="P:polar body extrusion after meiotic divisions"/>
    <property type="evidence" value="ECO:0007669"/>
    <property type="project" value="TreeGrafter"/>
</dbReference>
<evidence type="ECO:0000256" key="9">
    <source>
        <dbReference type="ARBA" id="ARBA00022927"/>
    </source>
</evidence>
<comment type="similarity">
    <text evidence="4">Belongs to the spire family.</text>
</comment>
<feature type="compositionally biased region" description="Polar residues" evidence="14">
    <location>
        <begin position="715"/>
        <end position="726"/>
    </location>
</feature>
<dbReference type="GO" id="GO:0030041">
    <property type="term" value="P:actin filament polymerization"/>
    <property type="evidence" value="ECO:0007669"/>
    <property type="project" value="TreeGrafter"/>
</dbReference>
<dbReference type="PANTHER" id="PTHR21345">
    <property type="entry name" value="SPIRE"/>
    <property type="match status" value="1"/>
</dbReference>
<feature type="compositionally biased region" description="Acidic residues" evidence="14">
    <location>
        <begin position="160"/>
        <end position="180"/>
    </location>
</feature>
<dbReference type="GO" id="GO:0003779">
    <property type="term" value="F:actin binding"/>
    <property type="evidence" value="ECO:0007669"/>
    <property type="project" value="UniProtKB-KW"/>
</dbReference>
<keyword evidence="7" id="KW-0963">Cytoplasm</keyword>
<evidence type="ECO:0000256" key="14">
    <source>
        <dbReference type="SAM" id="MobiDB-lite"/>
    </source>
</evidence>
<feature type="region of interest" description="Disordered" evidence="14">
    <location>
        <begin position="704"/>
        <end position="735"/>
    </location>
</feature>
<keyword evidence="6" id="KW-1003">Cell membrane</keyword>
<dbReference type="InterPro" id="IPR029901">
    <property type="entry name" value="Spire"/>
</dbReference>
<keyword evidence="13" id="KW-0968">Cytoplasmic vesicle</keyword>
<evidence type="ECO:0000256" key="5">
    <source>
        <dbReference type="ARBA" id="ARBA00022448"/>
    </source>
</evidence>
<organism evidence="16 17">
    <name type="scientific">Cyprinus carpio carpio</name>
    <dbReference type="NCBI Taxonomy" id="630221"/>
    <lineage>
        <taxon>Eukaryota</taxon>
        <taxon>Metazoa</taxon>
        <taxon>Chordata</taxon>
        <taxon>Craniata</taxon>
        <taxon>Vertebrata</taxon>
        <taxon>Euteleostomi</taxon>
        <taxon>Actinopterygii</taxon>
        <taxon>Neopterygii</taxon>
        <taxon>Teleostei</taxon>
        <taxon>Ostariophysi</taxon>
        <taxon>Cypriniformes</taxon>
        <taxon>Cyprinidae</taxon>
        <taxon>Cyprininae</taxon>
        <taxon>Cyprinus</taxon>
    </lineage>
</organism>
<evidence type="ECO:0000313" key="16">
    <source>
        <dbReference type="Ensembl" id="ENSCCRP00000078463.2"/>
    </source>
</evidence>
<dbReference type="InterPro" id="IPR011011">
    <property type="entry name" value="Znf_FYVE_PHD"/>
</dbReference>
<dbReference type="SUPFAM" id="SSF57903">
    <property type="entry name" value="FYVE/PHD zinc finger"/>
    <property type="match status" value="1"/>
</dbReference>
<evidence type="ECO:0000259" key="15">
    <source>
        <dbReference type="SMART" id="SM00750"/>
    </source>
</evidence>
<keyword evidence="8" id="KW-0677">Repeat</keyword>
<evidence type="ECO:0000313" key="17">
    <source>
        <dbReference type="Proteomes" id="UP001108240"/>
    </source>
</evidence>
<dbReference type="FunFam" id="1.10.510.10:FF:000455">
    <property type="entry name" value="protein spire homolog 1 isoform X1"/>
    <property type="match status" value="1"/>
</dbReference>
<dbReference type="InterPro" id="IPR029905">
    <property type="entry name" value="Spir-1_FYVE-rel_dom"/>
</dbReference>
<dbReference type="GO" id="GO:0005938">
    <property type="term" value="C:cell cortex"/>
    <property type="evidence" value="ECO:0007669"/>
    <property type="project" value="TreeGrafter"/>
</dbReference>
<dbReference type="GeneTree" id="ENSGT00390000003058"/>
<evidence type="ECO:0000256" key="7">
    <source>
        <dbReference type="ARBA" id="ARBA00022490"/>
    </source>
</evidence>
<proteinExistence type="inferred from homology"/>
<dbReference type="GO" id="GO:0030659">
    <property type="term" value="C:cytoplasmic vesicle membrane"/>
    <property type="evidence" value="ECO:0007669"/>
    <property type="project" value="UniProtKB-SubCell"/>
</dbReference>
<dbReference type="GO" id="GO:0015031">
    <property type="term" value="P:protein transport"/>
    <property type="evidence" value="ECO:0007669"/>
    <property type="project" value="UniProtKB-KW"/>
</dbReference>
<feature type="compositionally biased region" description="Basic and acidic residues" evidence="14">
    <location>
        <begin position="488"/>
        <end position="497"/>
    </location>
</feature>
<dbReference type="GO" id="GO:0048193">
    <property type="term" value="P:Golgi vesicle transport"/>
    <property type="evidence" value="ECO:0007669"/>
    <property type="project" value="TreeGrafter"/>
</dbReference>
<dbReference type="CDD" id="cd15767">
    <property type="entry name" value="FYVE_SPIR1"/>
    <property type="match status" value="1"/>
</dbReference>
<keyword evidence="9" id="KW-0653">Protein transport</keyword>
<dbReference type="Gene3D" id="1.10.510.10">
    <property type="entry name" value="Transferase(Phosphotransferase) domain 1"/>
    <property type="match status" value="1"/>
</dbReference>
<evidence type="ECO:0000256" key="12">
    <source>
        <dbReference type="ARBA" id="ARBA00023212"/>
    </source>
</evidence>
<keyword evidence="11" id="KW-0009">Actin-binding</keyword>
<dbReference type="GO" id="GO:0036089">
    <property type="term" value="P:cleavage furrow formation"/>
    <property type="evidence" value="ECO:0007669"/>
    <property type="project" value="TreeGrafter"/>
</dbReference>
<evidence type="ECO:0000256" key="4">
    <source>
        <dbReference type="ARBA" id="ARBA00010956"/>
    </source>
</evidence>
<reference evidence="16" key="1">
    <citation type="submission" date="2025-08" db="UniProtKB">
        <authorList>
            <consortium name="Ensembl"/>
        </authorList>
    </citation>
    <scope>IDENTIFICATION</scope>
</reference>
<dbReference type="GO" id="GO:0005856">
    <property type="term" value="C:cytoskeleton"/>
    <property type="evidence" value="ECO:0007669"/>
    <property type="project" value="UniProtKB-SubCell"/>
</dbReference>
<keyword evidence="5" id="KW-0813">Transport</keyword>
<dbReference type="GO" id="GO:0051639">
    <property type="term" value="P:actin filament network formation"/>
    <property type="evidence" value="ECO:0007669"/>
    <property type="project" value="TreeGrafter"/>
</dbReference>
<dbReference type="SMART" id="SM00750">
    <property type="entry name" value="KIND"/>
    <property type="match status" value="1"/>
</dbReference>
<dbReference type="CDD" id="cd22186">
    <property type="entry name" value="WH2_Spire1-2_r3"/>
    <property type="match status" value="1"/>
</dbReference>
<evidence type="ECO:0000256" key="10">
    <source>
        <dbReference type="ARBA" id="ARBA00023136"/>
    </source>
</evidence>
<keyword evidence="12" id="KW-0206">Cytoskeleton</keyword>
<feature type="compositionally biased region" description="Low complexity" evidence="14">
    <location>
        <begin position="451"/>
        <end position="460"/>
    </location>
</feature>
<dbReference type="Pfam" id="PF16474">
    <property type="entry name" value="KIND"/>
    <property type="match status" value="1"/>
</dbReference>
<evidence type="ECO:0000256" key="13">
    <source>
        <dbReference type="ARBA" id="ARBA00023329"/>
    </source>
</evidence>
<evidence type="ECO:0000256" key="3">
    <source>
        <dbReference type="ARBA" id="ARBA00004413"/>
    </source>
</evidence>
<evidence type="ECO:0000256" key="1">
    <source>
        <dbReference type="ARBA" id="ARBA00004180"/>
    </source>
</evidence>
<dbReference type="AlphaFoldDB" id="A0A8C1EKL2"/>
<reference evidence="16" key="2">
    <citation type="submission" date="2025-09" db="UniProtKB">
        <authorList>
            <consortium name="Ensembl"/>
        </authorList>
    </citation>
    <scope>IDENTIFICATION</scope>
</reference>
<feature type="domain" description="KIND" evidence="15">
    <location>
        <begin position="36"/>
        <end position="223"/>
    </location>
</feature>
<feature type="region of interest" description="Disordered" evidence="14">
    <location>
        <begin position="160"/>
        <end position="183"/>
    </location>
</feature>
<dbReference type="Proteomes" id="UP001108240">
    <property type="component" value="Unplaced"/>
</dbReference>
<keyword evidence="17" id="KW-1185">Reference proteome</keyword>
<keyword evidence="10" id="KW-0472">Membrane</keyword>
<protein>
    <submittedName>
        <fullName evidence="16">Spire-type actin nucleation factor 1a</fullName>
    </submittedName>
</protein>
<dbReference type="CDD" id="cd22065">
    <property type="entry name" value="WH2_Spire_1-2_r1"/>
    <property type="match status" value="1"/>
</dbReference>
<evidence type="ECO:0000256" key="6">
    <source>
        <dbReference type="ARBA" id="ARBA00022475"/>
    </source>
</evidence>
<feature type="compositionally biased region" description="Basic residues" evidence="14">
    <location>
        <begin position="704"/>
        <end position="713"/>
    </location>
</feature>
<feature type="compositionally biased region" description="Basic and acidic residues" evidence="14">
    <location>
        <begin position="656"/>
        <end position="667"/>
    </location>
</feature>
<accession>A0A8C1EKL2</accession>
<sequence length="735" mass="83261">MTDGGTLISPSVFQDPGDGAKPEDISMDYTDGEDELCLEEILTLYSQPINEEQAWAVCYQCCRWLTQKQRRKGTGGSPPGRIAGPGDVRIRKDGTVKLYQQSSTDKLIPPSSSIEIIESLGIMIYKALDYGLKEHEERELSPPLEQLIDLMTNMADTETDCPDEGYEATEEEDEGEEEPTEVSNIRGYRDIISLCTSHLPSPSDAPNHYQAVCRALYAETKELRTFLEKIKSAKENLRKMEGETEEPTRDLNELQNADWARFWVQVMRDLRHGVKLKKVQERQYNLLPIEFQLTPYEMLMDDIRSKRYKLRKVTVNGDIPPRLKKSAHEIILDFIRSRPPLNPASARKLKPHPPNPPSLHERILEEIRSERKLRPVSPDMIRRSRLDIPDGPRKLAVSTLSLANGTSPARSPVNGVAGGQPLSQRKRLLKAPTLAELDSSDSDEEPNTMKSGSSSSVSTSLVEDTSPESVMGKKTPPQFLPISSTPQPEKRFAPQRRHSIEKEAPTSVHPFLPPSRQNSKSLEEFCYPVECLTLTVEEVMHIRQVLVKAELEKFQQYKDVYNALKKGKLCFSCRTKKFSLFTWSYTCQFCKRPVCSQCCKKMKLPSKPHASLPISSMGPSILPKKESAASAATEKTSSTSSHKRHSLQRTMSRSSKHGERSSSKDELELPEQFTEDWSTMEVCVDCKKFINDIISNSRRNLSTKRARLHRRTHSVYMSNTSSSNYKPSERTIKEV</sequence>
<feature type="region of interest" description="Disordered" evidence="14">
    <location>
        <begin position="1"/>
        <end position="25"/>
    </location>
</feature>
<dbReference type="PANTHER" id="PTHR21345:SF8">
    <property type="entry name" value="PROTEIN SPIRE HOMOLOG 1"/>
    <property type="match status" value="1"/>
</dbReference>
<dbReference type="Ensembl" id="ENSCCRT00000085117.2">
    <property type="protein sequence ID" value="ENSCCRP00000078463.2"/>
    <property type="gene ID" value="ENSCCRG00000042431.2"/>
</dbReference>
<comment type="subcellular location">
    <subcellularLocation>
        <location evidence="3">Cell membrane</location>
        <topology evidence="3">Peripheral membrane protein</topology>
        <orientation evidence="3">Cytoplasmic side</orientation>
    </subcellularLocation>
    <subcellularLocation>
        <location evidence="2">Cytoplasm</location>
        <location evidence="2">Cytoskeleton</location>
    </subcellularLocation>
    <subcellularLocation>
        <location evidence="1">Cytoplasmic vesicle membrane</location>
        <topology evidence="1">Peripheral membrane protein</topology>
        <orientation evidence="1">Cytoplasmic side</orientation>
    </subcellularLocation>
</comment>